<dbReference type="RefSeq" id="WP_188708737.1">
    <property type="nucleotide sequence ID" value="NZ_BMIG01000008.1"/>
</dbReference>
<comment type="caution">
    <text evidence="1">The sequence shown here is derived from an EMBL/GenBank/DDBJ whole genome shotgun (WGS) entry which is preliminary data.</text>
</comment>
<dbReference type="AlphaFoldDB" id="A0A916SI82"/>
<evidence type="ECO:0008006" key="3">
    <source>
        <dbReference type="Google" id="ProtNLM"/>
    </source>
</evidence>
<dbReference type="EMBL" id="BMIG01000008">
    <property type="protein sequence ID" value="GGB02103.1"/>
    <property type="molecule type" value="Genomic_DNA"/>
</dbReference>
<name>A0A916SI82_9BURK</name>
<proteinExistence type="predicted"/>
<reference evidence="1" key="1">
    <citation type="journal article" date="2014" name="Int. J. Syst. Evol. Microbiol.">
        <title>Complete genome sequence of Corynebacterium casei LMG S-19264T (=DSM 44701T), isolated from a smear-ripened cheese.</title>
        <authorList>
            <consortium name="US DOE Joint Genome Institute (JGI-PGF)"/>
            <person name="Walter F."/>
            <person name="Albersmeier A."/>
            <person name="Kalinowski J."/>
            <person name="Ruckert C."/>
        </authorList>
    </citation>
    <scope>NUCLEOTIDE SEQUENCE</scope>
    <source>
        <strain evidence="1">CGMCC 1.15322</strain>
    </source>
</reference>
<dbReference type="InterPro" id="IPR014942">
    <property type="entry name" value="AbiEii"/>
</dbReference>
<reference evidence="1" key="2">
    <citation type="submission" date="2020-09" db="EMBL/GenBank/DDBJ databases">
        <authorList>
            <person name="Sun Q."/>
            <person name="Zhou Y."/>
        </authorList>
    </citation>
    <scope>NUCLEOTIDE SEQUENCE</scope>
    <source>
        <strain evidence="1">CGMCC 1.15322</strain>
    </source>
</reference>
<gene>
    <name evidence="1" type="ORF">GCM10011496_23800</name>
</gene>
<evidence type="ECO:0000313" key="1">
    <source>
        <dbReference type="EMBL" id="GGB02103.1"/>
    </source>
</evidence>
<accession>A0A916SI82</accession>
<organism evidence="1 2">
    <name type="scientific">Polaromonas eurypsychrophila</name>
    <dbReference type="NCBI Taxonomy" id="1614635"/>
    <lineage>
        <taxon>Bacteria</taxon>
        <taxon>Pseudomonadati</taxon>
        <taxon>Pseudomonadota</taxon>
        <taxon>Betaproteobacteria</taxon>
        <taxon>Burkholderiales</taxon>
        <taxon>Comamonadaceae</taxon>
        <taxon>Polaromonas</taxon>
    </lineage>
</organism>
<keyword evidence="2" id="KW-1185">Reference proteome</keyword>
<sequence>MTNANKYDDRMTQAVYAVLIEIGQVLGAYTDRFVVIGGSVPWLLYPQADPQHIGTIDVDLSLDANALGDGDYASLVELLERAGYQRGQADMRVFQMRRTVTVDDGAPIVVVVDLLMPRESKITKNRPPLLADFAVLKADGAGVAMENFVRQKLAGNMPDGRYNSVELRVASIPAFLVMKGYALTGRDKAKDAYDVYYSIKQFEGGALELAAACRGLLIDPVAAEGYRRIGGKFADFNGYGPQTVKRFLLESSVMDGMTPEQIQQDAYMQVRSWYEALGMTASS</sequence>
<dbReference type="Proteomes" id="UP000620596">
    <property type="component" value="Unassembled WGS sequence"/>
</dbReference>
<evidence type="ECO:0000313" key="2">
    <source>
        <dbReference type="Proteomes" id="UP000620596"/>
    </source>
</evidence>
<protein>
    <recommendedName>
        <fullName evidence="3">Nucleotidyl transferase AbiEii toxin, Type IV TA system</fullName>
    </recommendedName>
</protein>
<dbReference type="Pfam" id="PF08843">
    <property type="entry name" value="AbiEii"/>
    <property type="match status" value="1"/>
</dbReference>